<evidence type="ECO:0000256" key="8">
    <source>
        <dbReference type="SAM" id="Phobius"/>
    </source>
</evidence>
<dbReference type="PANTHER" id="PTHR30477">
    <property type="entry name" value="ABC-TRANSPORTER METAL-BINDING PROTEIN"/>
    <property type="match status" value="1"/>
</dbReference>
<evidence type="ECO:0000256" key="7">
    <source>
        <dbReference type="SAM" id="MobiDB-lite"/>
    </source>
</evidence>
<evidence type="ECO:0000256" key="6">
    <source>
        <dbReference type="RuleBase" id="RU003943"/>
    </source>
</evidence>
<dbReference type="GO" id="GO:0055085">
    <property type="term" value="P:transmembrane transport"/>
    <property type="evidence" value="ECO:0007669"/>
    <property type="project" value="InterPro"/>
</dbReference>
<proteinExistence type="inferred from homology"/>
<accession>A0A542SQI6</accession>
<feature type="compositionally biased region" description="Low complexity" evidence="7">
    <location>
        <begin position="366"/>
        <end position="386"/>
    </location>
</feature>
<dbReference type="InterPro" id="IPR001626">
    <property type="entry name" value="ABC_TroCD"/>
</dbReference>
<feature type="transmembrane region" description="Helical" evidence="8">
    <location>
        <begin position="256"/>
        <end position="278"/>
    </location>
</feature>
<organism evidence="9 10">
    <name type="scientific">Rarobacter incanus</name>
    <dbReference type="NCBI Taxonomy" id="153494"/>
    <lineage>
        <taxon>Bacteria</taxon>
        <taxon>Bacillati</taxon>
        <taxon>Actinomycetota</taxon>
        <taxon>Actinomycetes</taxon>
        <taxon>Micrococcales</taxon>
        <taxon>Rarobacteraceae</taxon>
        <taxon>Rarobacter</taxon>
    </lineage>
</organism>
<dbReference type="Proteomes" id="UP000316181">
    <property type="component" value="Unassembled WGS sequence"/>
</dbReference>
<comment type="subcellular location">
    <subcellularLocation>
        <location evidence="6">Cell membrane</location>
        <topology evidence="6">Multi-pass membrane protein</topology>
    </subcellularLocation>
    <subcellularLocation>
        <location evidence="1">Membrane</location>
        <topology evidence="1">Multi-pass membrane protein</topology>
    </subcellularLocation>
</comment>
<evidence type="ECO:0000256" key="5">
    <source>
        <dbReference type="ARBA" id="ARBA00023136"/>
    </source>
</evidence>
<dbReference type="EMBL" id="VFNV01000001">
    <property type="protein sequence ID" value="TQK76881.1"/>
    <property type="molecule type" value="Genomic_DNA"/>
</dbReference>
<feature type="region of interest" description="Disordered" evidence="7">
    <location>
        <begin position="356"/>
        <end position="394"/>
    </location>
</feature>
<sequence>MSPADIAQVFALPFMGRALLVAAVISVAAAMIGLFVNLRNLEFVSDGLTHSVFPGLVIGYIVGGTEWMVVGALAAAMIGAVTLTVLDRRHVGSDAAVAVVLTSMFSIGVVLVSRRSGYVSELEQLLFGNLLAIPPQLVGQIVAVSAAACLIIVIGWKWFLFRAFDARGFAAAGFPTLPYDVALNSAVALIVVAGSQAIGNLMVLALIIVPVGAARLVTRRVLLITPIAAALAVTANAVGLVVGFDLSVNQDVSASPSAVAVLTLIAFYLVIMAMGLLARAFASHGKSPTSSPSPPPSAPDHDAVDRAAARGAALSGAGASGAGEAGVASADGAMSDAGVPGAGAAGVASADGAMSDAGVPGGAAGAGAPARGGAEGGAAATATAFDGGREEGRG</sequence>
<feature type="transmembrane region" description="Helical" evidence="8">
    <location>
        <begin position="221"/>
        <end position="244"/>
    </location>
</feature>
<comment type="caution">
    <text evidence="9">The sequence shown here is derived from an EMBL/GenBank/DDBJ whole genome shotgun (WGS) entry which is preliminary data.</text>
</comment>
<evidence type="ECO:0000256" key="2">
    <source>
        <dbReference type="ARBA" id="ARBA00008034"/>
    </source>
</evidence>
<evidence type="ECO:0000256" key="1">
    <source>
        <dbReference type="ARBA" id="ARBA00004141"/>
    </source>
</evidence>
<feature type="region of interest" description="Disordered" evidence="7">
    <location>
        <begin position="284"/>
        <end position="303"/>
    </location>
</feature>
<feature type="transmembrane region" description="Helical" evidence="8">
    <location>
        <begin position="197"/>
        <end position="214"/>
    </location>
</feature>
<dbReference type="PANTHER" id="PTHR30477:SF13">
    <property type="entry name" value="IRON TRANSPORT SYSTEM MEMBRANE PROTEIN HI_0360-RELATED"/>
    <property type="match status" value="1"/>
</dbReference>
<evidence type="ECO:0000313" key="9">
    <source>
        <dbReference type="EMBL" id="TQK76881.1"/>
    </source>
</evidence>
<name>A0A542SQI6_9MICO</name>
<comment type="similarity">
    <text evidence="2 6">Belongs to the ABC-3 integral membrane protein family.</text>
</comment>
<protein>
    <submittedName>
        <fullName evidence="9">Manganese/iron transport system permease protein</fullName>
    </submittedName>
</protein>
<keyword evidence="3 6" id="KW-0812">Transmembrane</keyword>
<feature type="transmembrane region" description="Helical" evidence="8">
    <location>
        <begin position="18"/>
        <end position="38"/>
    </location>
</feature>
<evidence type="ECO:0000313" key="10">
    <source>
        <dbReference type="Proteomes" id="UP000316181"/>
    </source>
</evidence>
<dbReference type="InterPro" id="IPR037294">
    <property type="entry name" value="ABC_BtuC-like"/>
</dbReference>
<dbReference type="GO" id="GO:0043190">
    <property type="term" value="C:ATP-binding cassette (ABC) transporter complex"/>
    <property type="evidence" value="ECO:0007669"/>
    <property type="project" value="InterPro"/>
</dbReference>
<feature type="transmembrane region" description="Helical" evidence="8">
    <location>
        <begin position="95"/>
        <end position="113"/>
    </location>
</feature>
<dbReference type="RefSeq" id="WP_246043584.1">
    <property type="nucleotide sequence ID" value="NZ_BAAATB010000004.1"/>
</dbReference>
<gene>
    <name evidence="9" type="ORF">FB389_1581</name>
</gene>
<feature type="transmembrane region" description="Helical" evidence="8">
    <location>
        <begin position="133"/>
        <end position="156"/>
    </location>
</feature>
<keyword evidence="6" id="KW-0813">Transport</keyword>
<feature type="transmembrane region" description="Helical" evidence="8">
    <location>
        <begin position="58"/>
        <end position="83"/>
    </location>
</feature>
<keyword evidence="10" id="KW-1185">Reference proteome</keyword>
<evidence type="ECO:0000256" key="4">
    <source>
        <dbReference type="ARBA" id="ARBA00022989"/>
    </source>
</evidence>
<evidence type="ECO:0000256" key="3">
    <source>
        <dbReference type="ARBA" id="ARBA00022692"/>
    </source>
</evidence>
<keyword evidence="4 8" id="KW-1133">Transmembrane helix</keyword>
<keyword evidence="5 8" id="KW-0472">Membrane</keyword>
<reference evidence="9 10" key="1">
    <citation type="submission" date="2019-06" db="EMBL/GenBank/DDBJ databases">
        <title>Sequencing the genomes of 1000 actinobacteria strains.</title>
        <authorList>
            <person name="Klenk H.-P."/>
        </authorList>
    </citation>
    <scope>NUCLEOTIDE SEQUENCE [LARGE SCALE GENOMIC DNA]</scope>
    <source>
        <strain evidence="9 10">DSM 10596</strain>
    </source>
</reference>
<dbReference type="GO" id="GO:0010043">
    <property type="term" value="P:response to zinc ion"/>
    <property type="evidence" value="ECO:0007669"/>
    <property type="project" value="TreeGrafter"/>
</dbReference>
<dbReference type="Pfam" id="PF00950">
    <property type="entry name" value="ABC-3"/>
    <property type="match status" value="1"/>
</dbReference>
<dbReference type="AlphaFoldDB" id="A0A542SQI6"/>
<dbReference type="SUPFAM" id="SSF81345">
    <property type="entry name" value="ABC transporter involved in vitamin B12 uptake, BtuC"/>
    <property type="match status" value="1"/>
</dbReference>